<feature type="transmembrane region" description="Helical" evidence="7">
    <location>
        <begin position="301"/>
        <end position="318"/>
    </location>
</feature>
<reference evidence="8 9" key="1">
    <citation type="submission" date="2022-05" db="EMBL/GenBank/DDBJ databases">
        <authorList>
            <consortium name="Genoscope - CEA"/>
            <person name="William W."/>
        </authorList>
    </citation>
    <scope>NUCLEOTIDE SEQUENCE [LARGE SCALE GENOMIC DNA]</scope>
</reference>
<evidence type="ECO:0000256" key="6">
    <source>
        <dbReference type="ARBA" id="ARBA00023136"/>
    </source>
</evidence>
<comment type="subcellular location">
    <subcellularLocation>
        <location evidence="1">Membrane</location>
        <topology evidence="1">Multi-pass membrane protein</topology>
    </subcellularLocation>
</comment>
<comment type="caution">
    <text evidence="8">The sequence shown here is derived from an EMBL/GenBank/DDBJ whole genome shotgun (WGS) entry which is preliminary data.</text>
</comment>
<gene>
    <name evidence="8" type="ORF">PLOB_00042060</name>
</gene>
<evidence type="ECO:0008006" key="10">
    <source>
        <dbReference type="Google" id="ProtNLM"/>
    </source>
</evidence>
<protein>
    <recommendedName>
        <fullName evidence="10">UDP-N-acetylglucosamine transporter</fullName>
    </recommendedName>
</protein>
<accession>A0ABN8PEA2</accession>
<evidence type="ECO:0000256" key="5">
    <source>
        <dbReference type="ARBA" id="ARBA00022989"/>
    </source>
</evidence>
<dbReference type="Pfam" id="PF04142">
    <property type="entry name" value="Nuc_sug_transp"/>
    <property type="match status" value="1"/>
</dbReference>
<organism evidence="8 9">
    <name type="scientific">Porites lobata</name>
    <dbReference type="NCBI Taxonomy" id="104759"/>
    <lineage>
        <taxon>Eukaryota</taxon>
        <taxon>Metazoa</taxon>
        <taxon>Cnidaria</taxon>
        <taxon>Anthozoa</taxon>
        <taxon>Hexacorallia</taxon>
        <taxon>Scleractinia</taxon>
        <taxon>Fungiina</taxon>
        <taxon>Poritidae</taxon>
        <taxon>Porites</taxon>
    </lineage>
</organism>
<keyword evidence="3" id="KW-0813">Transport</keyword>
<feature type="transmembrane region" description="Helical" evidence="7">
    <location>
        <begin position="136"/>
        <end position="154"/>
    </location>
</feature>
<feature type="transmembrane region" description="Helical" evidence="7">
    <location>
        <begin position="211"/>
        <end position="231"/>
    </location>
</feature>
<keyword evidence="3" id="KW-0762">Sugar transport</keyword>
<keyword evidence="4 7" id="KW-0812">Transmembrane</keyword>
<keyword evidence="9" id="KW-1185">Reference proteome</keyword>
<dbReference type="Proteomes" id="UP001159405">
    <property type="component" value="Unassembled WGS sequence"/>
</dbReference>
<keyword evidence="5 7" id="KW-1133">Transmembrane helix</keyword>
<evidence type="ECO:0000313" key="9">
    <source>
        <dbReference type="Proteomes" id="UP001159405"/>
    </source>
</evidence>
<name>A0ABN8PEA2_9CNID</name>
<feature type="transmembrane region" description="Helical" evidence="7">
    <location>
        <begin position="278"/>
        <end position="295"/>
    </location>
</feature>
<dbReference type="PIRSF" id="PIRSF005799">
    <property type="entry name" value="UDP-gal_transpt"/>
    <property type="match status" value="1"/>
</dbReference>
<dbReference type="InterPro" id="IPR037185">
    <property type="entry name" value="EmrE-like"/>
</dbReference>
<dbReference type="PANTHER" id="PTHR10231">
    <property type="entry name" value="NUCLEOTIDE-SUGAR TRANSMEMBRANE TRANSPORTER"/>
    <property type="match status" value="1"/>
</dbReference>
<evidence type="ECO:0000256" key="4">
    <source>
        <dbReference type="ARBA" id="ARBA00022692"/>
    </source>
</evidence>
<dbReference type="EMBL" id="CALNXK010000067">
    <property type="protein sequence ID" value="CAH3141638.1"/>
    <property type="molecule type" value="Genomic_DNA"/>
</dbReference>
<dbReference type="SUPFAM" id="SSF103481">
    <property type="entry name" value="Multidrug resistance efflux transporter EmrE"/>
    <property type="match status" value="1"/>
</dbReference>
<evidence type="ECO:0000256" key="3">
    <source>
        <dbReference type="ARBA" id="ARBA00022597"/>
    </source>
</evidence>
<sequence>MGIKAWSLIILTLQNASLILTMRYTRTLPGDMYFASTAVMITEIVKAISSVTVLFVEKRSATDLLKLLYSITIGHPIDMAKMLVPACIYTVQNNLLYVAVSNLDAATYQVSYQLKILTTAMFSVAMLKKSISKIQWLALFMLFLGVSVVQLQPVDGPVAQSPEESIPTISPLSQTQNPLLGLAAVVASSLCSGFAGVYFEKTLKGTQTSLWARNFQLAIFGIIIGSIGVYVNNGDQIKEKGLLFGYHKLVWLIIAMQAFGGLLVGVVVKYADNILKGFSAAVSIVVSCIASVYFFEFRVSLPFVFGAGLVMIATYVYGVGQKQVSKETVVNGTKEHDKVD</sequence>
<evidence type="ECO:0000313" key="8">
    <source>
        <dbReference type="EMBL" id="CAH3141638.1"/>
    </source>
</evidence>
<dbReference type="InterPro" id="IPR007271">
    <property type="entry name" value="Nuc_sug_transpt"/>
</dbReference>
<comment type="similarity">
    <text evidence="2">Belongs to the nucleotide-sugar transporter family. SLC35A subfamily.</text>
</comment>
<feature type="transmembrane region" description="Helical" evidence="7">
    <location>
        <begin position="34"/>
        <end position="56"/>
    </location>
</feature>
<dbReference type="NCBIfam" id="TIGR00803">
    <property type="entry name" value="nst"/>
    <property type="match status" value="1"/>
</dbReference>
<keyword evidence="6 7" id="KW-0472">Membrane</keyword>
<feature type="transmembrane region" description="Helical" evidence="7">
    <location>
        <begin position="251"/>
        <end position="271"/>
    </location>
</feature>
<evidence type="ECO:0000256" key="2">
    <source>
        <dbReference type="ARBA" id="ARBA00009976"/>
    </source>
</evidence>
<evidence type="ECO:0000256" key="1">
    <source>
        <dbReference type="ARBA" id="ARBA00004141"/>
    </source>
</evidence>
<evidence type="ECO:0000256" key="7">
    <source>
        <dbReference type="SAM" id="Phobius"/>
    </source>
</evidence>
<proteinExistence type="inferred from homology"/>
<feature type="transmembrane region" description="Helical" evidence="7">
    <location>
        <begin position="179"/>
        <end position="199"/>
    </location>
</feature>